<dbReference type="Pfam" id="PF13460">
    <property type="entry name" value="NAD_binding_10"/>
    <property type="match status" value="1"/>
</dbReference>
<dbReference type="OrthoDB" id="751203at2"/>
<keyword evidence="3" id="KW-1185">Reference proteome</keyword>
<feature type="domain" description="NAD(P)-binding" evidence="1">
    <location>
        <begin position="11"/>
        <end position="182"/>
    </location>
</feature>
<accession>A0A1G6WDQ3</accession>
<gene>
    <name evidence="2" type="ORF">SAMN05421636_101276</name>
</gene>
<sequence>MTNTIAIMGCGWLGLPLAKVLIADGCQIHGSTTSKEKMGKLAAASIHPFLILLSEEGIEGDIEGFLSNVDALVINVPPKLRGGHKENYVKKMQLLYEAIKASTVKKVIFVSSTSVYGDIDGEVTEETTPEPVTESGKQLVVSEDIFRNDSSLMATIIRFGGLIGPDRHPVRMLSGRKNLSNGNAPVNLIQLDDCITIITEILQKNWWGETFNGVYPYHPTKQEYYTSKAIGKGLQAPDYNATSLKKGKIVSSYTLTNVKNFEFTTPL</sequence>
<evidence type="ECO:0000259" key="1">
    <source>
        <dbReference type="Pfam" id="PF13460"/>
    </source>
</evidence>
<evidence type="ECO:0000313" key="2">
    <source>
        <dbReference type="EMBL" id="SDD63894.1"/>
    </source>
</evidence>
<dbReference type="SUPFAM" id="SSF51735">
    <property type="entry name" value="NAD(P)-binding Rossmann-fold domains"/>
    <property type="match status" value="1"/>
</dbReference>
<dbReference type="STRING" id="641691.SAMN05421636_101276"/>
<dbReference type="RefSeq" id="WP_091864945.1">
    <property type="nucleotide sequence ID" value="NZ_FNAO01000001.1"/>
</dbReference>
<dbReference type="EMBL" id="FNAO01000001">
    <property type="protein sequence ID" value="SDD63894.1"/>
    <property type="molecule type" value="Genomic_DNA"/>
</dbReference>
<dbReference type="PANTHER" id="PTHR48079">
    <property type="entry name" value="PROTEIN YEEZ"/>
    <property type="match status" value="1"/>
</dbReference>
<dbReference type="GO" id="GO:0004029">
    <property type="term" value="F:aldehyde dehydrogenase (NAD+) activity"/>
    <property type="evidence" value="ECO:0007669"/>
    <property type="project" value="TreeGrafter"/>
</dbReference>
<organism evidence="2 3">
    <name type="scientific">Pricia antarctica</name>
    <dbReference type="NCBI Taxonomy" id="641691"/>
    <lineage>
        <taxon>Bacteria</taxon>
        <taxon>Pseudomonadati</taxon>
        <taxon>Bacteroidota</taxon>
        <taxon>Flavobacteriia</taxon>
        <taxon>Flavobacteriales</taxon>
        <taxon>Flavobacteriaceae</taxon>
        <taxon>Pricia</taxon>
    </lineage>
</organism>
<dbReference type="InterPro" id="IPR016040">
    <property type="entry name" value="NAD(P)-bd_dom"/>
</dbReference>
<dbReference type="Proteomes" id="UP000199109">
    <property type="component" value="Unassembled WGS sequence"/>
</dbReference>
<dbReference type="CDD" id="cd05266">
    <property type="entry name" value="SDR_a4"/>
    <property type="match status" value="1"/>
</dbReference>
<evidence type="ECO:0000313" key="3">
    <source>
        <dbReference type="Proteomes" id="UP000199109"/>
    </source>
</evidence>
<dbReference type="InterPro" id="IPR051783">
    <property type="entry name" value="NAD(P)-dependent_oxidoreduct"/>
</dbReference>
<dbReference type="Gene3D" id="3.40.50.720">
    <property type="entry name" value="NAD(P)-binding Rossmann-like Domain"/>
    <property type="match status" value="1"/>
</dbReference>
<reference evidence="2 3" key="1">
    <citation type="submission" date="2016-10" db="EMBL/GenBank/DDBJ databases">
        <authorList>
            <person name="de Groot N.N."/>
        </authorList>
    </citation>
    <scope>NUCLEOTIDE SEQUENCE [LARGE SCALE GENOMIC DNA]</scope>
    <source>
        <strain evidence="2 3">DSM 23421</strain>
    </source>
</reference>
<dbReference type="GO" id="GO:0005737">
    <property type="term" value="C:cytoplasm"/>
    <property type="evidence" value="ECO:0007669"/>
    <property type="project" value="TreeGrafter"/>
</dbReference>
<dbReference type="InterPro" id="IPR036291">
    <property type="entry name" value="NAD(P)-bd_dom_sf"/>
</dbReference>
<name>A0A1G6WDQ3_9FLAO</name>
<protein>
    <submittedName>
        <fullName evidence="2">Nucleoside-diphosphate-sugar epimerase</fullName>
    </submittedName>
</protein>
<dbReference type="PANTHER" id="PTHR48079:SF6">
    <property type="entry name" value="NAD(P)-BINDING DOMAIN-CONTAINING PROTEIN-RELATED"/>
    <property type="match status" value="1"/>
</dbReference>
<dbReference type="AlphaFoldDB" id="A0A1G6WDQ3"/>
<proteinExistence type="predicted"/>